<name>A0A1F6CRT1_9BACT</name>
<keyword evidence="1" id="KW-0472">Membrane</keyword>
<evidence type="ECO:0000259" key="2">
    <source>
        <dbReference type="Pfam" id="PF02582"/>
    </source>
</evidence>
<keyword evidence="1" id="KW-1133">Transmembrane helix</keyword>
<feature type="transmembrane region" description="Helical" evidence="1">
    <location>
        <begin position="243"/>
        <end position="261"/>
    </location>
</feature>
<feature type="domain" description="DUF155" evidence="2">
    <location>
        <begin position="48"/>
        <end position="215"/>
    </location>
</feature>
<reference evidence="3 4" key="1">
    <citation type="journal article" date="2016" name="Nat. Commun.">
        <title>Thousands of microbial genomes shed light on interconnected biogeochemical processes in an aquifer system.</title>
        <authorList>
            <person name="Anantharaman K."/>
            <person name="Brown C.T."/>
            <person name="Hug L.A."/>
            <person name="Sharon I."/>
            <person name="Castelle C.J."/>
            <person name="Probst A.J."/>
            <person name="Thomas B.C."/>
            <person name="Singh A."/>
            <person name="Wilkins M.J."/>
            <person name="Karaoz U."/>
            <person name="Brodie E.L."/>
            <person name="Williams K.H."/>
            <person name="Hubbard S.S."/>
            <person name="Banfield J.F."/>
        </authorList>
    </citation>
    <scope>NUCLEOTIDE SEQUENCE [LARGE SCALE GENOMIC DNA]</scope>
</reference>
<dbReference type="EMBL" id="MFKW01000015">
    <property type="protein sequence ID" value="OGG51790.1"/>
    <property type="molecule type" value="Genomic_DNA"/>
</dbReference>
<accession>A0A1F6CRT1</accession>
<sequence>MESLKIKATYLAKGIDLDKAVAKMSEPPIFRQPNRVLYKLGETQYALLYSFGVIVYLGATPEQEAEFKKTVHSAFNEPERKIWSDEYEVEVDSALPQDAVEFERVRVRELTPDRVDIICRIMAQSVAITQFDIQVDGIIKRFGSVYEGLGRSGRLRVSPRDLLRTIGTNDEILRSIIAELALLNVPQITWTDPSIERLWADLRGNFEMQDRFERLQFKLDYLRSSTEQLFDILQTRRSMRLELFLGLLFIIEVVVVIIEFLRGV</sequence>
<evidence type="ECO:0000313" key="4">
    <source>
        <dbReference type="Proteomes" id="UP000176445"/>
    </source>
</evidence>
<dbReference type="InterPro" id="IPR051624">
    <property type="entry name" value="RMD1/Sad1-interacting"/>
</dbReference>
<protein>
    <recommendedName>
        <fullName evidence="2">DUF155 domain-containing protein</fullName>
    </recommendedName>
</protein>
<dbReference type="PANTHER" id="PTHR16255:SF6">
    <property type="entry name" value="PROTEIN RETARDED ROOT GROWTH-LIKE"/>
    <property type="match status" value="1"/>
</dbReference>
<dbReference type="InterPro" id="IPR003734">
    <property type="entry name" value="DUF155"/>
</dbReference>
<evidence type="ECO:0000313" key="3">
    <source>
        <dbReference type="EMBL" id="OGG51790.1"/>
    </source>
</evidence>
<dbReference type="Pfam" id="PF02582">
    <property type="entry name" value="DUF155"/>
    <property type="match status" value="1"/>
</dbReference>
<comment type="caution">
    <text evidence="3">The sequence shown here is derived from an EMBL/GenBank/DDBJ whole genome shotgun (WGS) entry which is preliminary data.</text>
</comment>
<gene>
    <name evidence="3" type="ORF">A2704_04090</name>
</gene>
<dbReference type="AlphaFoldDB" id="A0A1F6CRT1"/>
<proteinExistence type="predicted"/>
<evidence type="ECO:0000256" key="1">
    <source>
        <dbReference type="SAM" id="Phobius"/>
    </source>
</evidence>
<dbReference type="Proteomes" id="UP000176445">
    <property type="component" value="Unassembled WGS sequence"/>
</dbReference>
<organism evidence="3 4">
    <name type="scientific">Candidatus Kaiserbacteria bacterium RIFCSPHIGHO2_01_FULL_54_36b</name>
    <dbReference type="NCBI Taxonomy" id="1798483"/>
    <lineage>
        <taxon>Bacteria</taxon>
        <taxon>Candidatus Kaiseribacteriota</taxon>
    </lineage>
</organism>
<dbReference type="PANTHER" id="PTHR16255">
    <property type="entry name" value="REQUIRED FOR MEIOTIC NUCLEAR DIVISION PROTEIN 1 HOMOLOG"/>
    <property type="match status" value="1"/>
</dbReference>
<keyword evidence="1" id="KW-0812">Transmembrane</keyword>